<keyword evidence="2" id="KW-1185">Reference proteome</keyword>
<dbReference type="PANTHER" id="PTHR11049:SF3">
    <property type="entry name" value="ACETYL-COENZYME A THIOESTERASE"/>
    <property type="match status" value="1"/>
</dbReference>
<proteinExistence type="predicted"/>
<dbReference type="PANTHER" id="PTHR11049">
    <property type="entry name" value="ACYL COENZYME A THIOESTER HYDROLASE"/>
    <property type="match status" value="1"/>
</dbReference>
<dbReference type="InterPro" id="IPR029069">
    <property type="entry name" value="HotDog_dom_sf"/>
</dbReference>
<organism evidence="1 2">
    <name type="scientific">Salmo trutta</name>
    <name type="common">Brown trout</name>
    <dbReference type="NCBI Taxonomy" id="8032"/>
    <lineage>
        <taxon>Eukaryota</taxon>
        <taxon>Metazoa</taxon>
        <taxon>Chordata</taxon>
        <taxon>Craniata</taxon>
        <taxon>Vertebrata</taxon>
        <taxon>Euteleostomi</taxon>
        <taxon>Actinopterygii</taxon>
        <taxon>Neopterygii</taxon>
        <taxon>Teleostei</taxon>
        <taxon>Protacanthopterygii</taxon>
        <taxon>Salmoniformes</taxon>
        <taxon>Salmonidae</taxon>
        <taxon>Salmoninae</taxon>
        <taxon>Salmo</taxon>
    </lineage>
</organism>
<dbReference type="Gene3D" id="3.10.129.10">
    <property type="entry name" value="Hotdog Thioesterase"/>
    <property type="match status" value="1"/>
</dbReference>
<reference evidence="1" key="1">
    <citation type="submission" date="2025-08" db="UniProtKB">
        <authorList>
            <consortium name="Ensembl"/>
        </authorList>
    </citation>
    <scope>IDENTIFICATION</scope>
</reference>
<protein>
    <submittedName>
        <fullName evidence="1">Uncharacterized protein</fullName>
    </submittedName>
</protein>
<accession>A0A673WEX8</accession>
<dbReference type="GO" id="GO:0005829">
    <property type="term" value="C:cytosol"/>
    <property type="evidence" value="ECO:0007669"/>
    <property type="project" value="TreeGrafter"/>
</dbReference>
<evidence type="ECO:0000313" key="2">
    <source>
        <dbReference type="Proteomes" id="UP000472277"/>
    </source>
</evidence>
<dbReference type="InParanoid" id="A0A673WEX8"/>
<dbReference type="AlphaFoldDB" id="A0A673WEX8"/>
<dbReference type="Ensembl" id="ENSSTUT00000011158.1">
    <property type="protein sequence ID" value="ENSSTUP00000010485.1"/>
    <property type="gene ID" value="ENSSTUG00000005062.1"/>
</dbReference>
<dbReference type="GO" id="GO:0006084">
    <property type="term" value="P:acetyl-CoA metabolic process"/>
    <property type="evidence" value="ECO:0007669"/>
    <property type="project" value="TreeGrafter"/>
</dbReference>
<dbReference type="InterPro" id="IPR040170">
    <property type="entry name" value="Cytosol_ACT"/>
</dbReference>
<evidence type="ECO:0000313" key="1">
    <source>
        <dbReference type="Ensembl" id="ENSSTUP00000010485.1"/>
    </source>
</evidence>
<dbReference type="GeneTree" id="ENSGT00940000160328"/>
<name>A0A673WEX8_SALTR</name>
<sequence length="221" mass="24520">SITLTLDPNLNPPAVFWSNWTDLQTPAPIDVQMCQSIQPCHADHQGDMSAGQLLKWMDTIACLAGQCVCAVGQVITIKSKVSRTFTTSMEVGIRVPVQDVRERVERLVCVAYSTFVGKPAGPKKVVLQPVENLGSAEEQLQHSLASERRRLRLYNEQTFSTLSLACKCSLDPLSAVSTEFTRVESVELVLPPHANRHGNTCRHCRIFVPTRHNTLSRQLIS</sequence>
<dbReference type="CDD" id="cd03442">
    <property type="entry name" value="BFIT_BACH"/>
    <property type="match status" value="1"/>
</dbReference>
<dbReference type="GO" id="GO:0003986">
    <property type="term" value="F:acetyl-CoA hydrolase activity"/>
    <property type="evidence" value="ECO:0007669"/>
    <property type="project" value="TreeGrafter"/>
</dbReference>
<dbReference type="Proteomes" id="UP000472277">
    <property type="component" value="Chromosome 12"/>
</dbReference>
<dbReference type="SUPFAM" id="SSF54637">
    <property type="entry name" value="Thioesterase/thiol ester dehydrase-isomerase"/>
    <property type="match status" value="1"/>
</dbReference>
<reference evidence="1" key="2">
    <citation type="submission" date="2025-09" db="UniProtKB">
        <authorList>
            <consortium name="Ensembl"/>
        </authorList>
    </citation>
    <scope>IDENTIFICATION</scope>
</reference>